<dbReference type="Proteomes" id="UP000018895">
    <property type="component" value="Unassembled WGS sequence"/>
</dbReference>
<gene>
    <name evidence="5" type="ORF">JCM9152_4054</name>
</gene>
<accession>W4QKU4</accession>
<protein>
    <submittedName>
        <fullName evidence="5">Uncharacterized protein</fullName>
    </submittedName>
</protein>
<proteinExistence type="inferred from homology"/>
<dbReference type="Pfam" id="PF18088">
    <property type="entry name" value="Glyco_H_20C_C"/>
    <property type="match status" value="1"/>
</dbReference>
<keyword evidence="6" id="KW-1185">Reference proteome</keyword>
<reference evidence="5" key="1">
    <citation type="journal article" date="2014" name="Genome Announc.">
        <title>Draft Genome Sequences of Three Alkaliphilic Bacillus Strains, Bacillus wakoensis JCM 9140T, Bacillus akibai JCM 9157T, and Bacillus hemicellulosilyticus JCM 9152T.</title>
        <authorList>
            <person name="Yuki M."/>
            <person name="Oshima K."/>
            <person name="Suda W."/>
            <person name="Oshida Y."/>
            <person name="Kitamura K."/>
            <person name="Iida T."/>
            <person name="Hattori M."/>
            <person name="Ohkuma M."/>
        </authorList>
    </citation>
    <scope>NUCLEOTIDE SEQUENCE [LARGE SCALE GENOMIC DNA]</scope>
    <source>
        <strain evidence="5">JCM 9152</strain>
    </source>
</reference>
<evidence type="ECO:0000259" key="4">
    <source>
        <dbReference type="Pfam" id="PF18088"/>
    </source>
</evidence>
<feature type="domain" description="Glycoside hydrolase family 20 catalytic" evidence="3">
    <location>
        <begin position="146"/>
        <end position="323"/>
    </location>
</feature>
<dbReference type="InterPro" id="IPR034660">
    <property type="entry name" value="DinB/YfiT-like"/>
</dbReference>
<name>W4QKU4_9BACI</name>
<comment type="caution">
    <text evidence="5">The sequence shown here is derived from an EMBL/GenBank/DDBJ whole genome shotgun (WGS) entry which is preliminary data.</text>
</comment>
<dbReference type="Pfam" id="PF00728">
    <property type="entry name" value="Glyco_hydro_20"/>
    <property type="match status" value="1"/>
</dbReference>
<dbReference type="PANTHER" id="PTHR21040:SF8">
    <property type="entry name" value="BCDNA.GH04120"/>
    <property type="match status" value="1"/>
</dbReference>
<dbReference type="GO" id="GO:0004563">
    <property type="term" value="F:beta-N-acetylhexosaminidase activity"/>
    <property type="evidence" value="ECO:0007669"/>
    <property type="project" value="UniProtKB-ARBA"/>
</dbReference>
<dbReference type="PANTHER" id="PTHR21040">
    <property type="entry name" value="BCDNA.GH04120"/>
    <property type="match status" value="1"/>
</dbReference>
<evidence type="ECO:0000256" key="1">
    <source>
        <dbReference type="ARBA" id="ARBA00006285"/>
    </source>
</evidence>
<dbReference type="EMBL" id="BAUU01000038">
    <property type="protein sequence ID" value="GAE32517.1"/>
    <property type="molecule type" value="Genomic_DNA"/>
</dbReference>
<organism evidence="5 6">
    <name type="scientific">Halalkalibacter hemicellulosilyticusJCM 9152</name>
    <dbReference type="NCBI Taxonomy" id="1236971"/>
    <lineage>
        <taxon>Bacteria</taxon>
        <taxon>Bacillati</taxon>
        <taxon>Bacillota</taxon>
        <taxon>Bacilli</taxon>
        <taxon>Bacillales</taxon>
        <taxon>Bacillaceae</taxon>
        <taxon>Halalkalibacter</taxon>
    </lineage>
</organism>
<evidence type="ECO:0000313" key="5">
    <source>
        <dbReference type="EMBL" id="GAE32517.1"/>
    </source>
</evidence>
<keyword evidence="2" id="KW-0378">Hydrolase</keyword>
<dbReference type="SUPFAM" id="SSF109854">
    <property type="entry name" value="DinB/YfiT-like putative metalloenzymes"/>
    <property type="match status" value="1"/>
</dbReference>
<dbReference type="RefSeq" id="WP_035346811.1">
    <property type="nucleotide sequence ID" value="NZ_BAUU01000038.1"/>
</dbReference>
<dbReference type="InterPro" id="IPR041063">
    <property type="entry name" value="Glyco_H_20C_C"/>
</dbReference>
<evidence type="ECO:0000313" key="6">
    <source>
        <dbReference type="Proteomes" id="UP000018895"/>
    </source>
</evidence>
<dbReference type="CDD" id="cd06565">
    <property type="entry name" value="GH20_GcnA-like"/>
    <property type="match status" value="1"/>
</dbReference>
<evidence type="ECO:0000259" key="3">
    <source>
        <dbReference type="Pfam" id="PF00728"/>
    </source>
</evidence>
<dbReference type="OrthoDB" id="383771at2"/>
<dbReference type="Gene3D" id="1.20.120.670">
    <property type="entry name" value="N-acetyl-b-d-glucoasminidase"/>
    <property type="match status" value="1"/>
</dbReference>
<dbReference type="InterPro" id="IPR038901">
    <property type="entry name" value="HEXDC-like"/>
</dbReference>
<dbReference type="Gene3D" id="3.20.20.80">
    <property type="entry name" value="Glycosidases"/>
    <property type="match status" value="1"/>
</dbReference>
<dbReference type="InterPro" id="IPR017853">
    <property type="entry name" value="GH"/>
</dbReference>
<dbReference type="GO" id="GO:0005975">
    <property type="term" value="P:carbohydrate metabolic process"/>
    <property type="evidence" value="ECO:0007669"/>
    <property type="project" value="InterPro"/>
</dbReference>
<dbReference type="AlphaFoldDB" id="W4QKU4"/>
<feature type="domain" description="Glycoside Hydrolase 20C C-terminal" evidence="4">
    <location>
        <begin position="428"/>
        <end position="614"/>
    </location>
</feature>
<dbReference type="SUPFAM" id="SSF51445">
    <property type="entry name" value="(Trans)glycosidases"/>
    <property type="match status" value="1"/>
</dbReference>
<dbReference type="InterPro" id="IPR015883">
    <property type="entry name" value="Glyco_hydro_20_cat"/>
</dbReference>
<dbReference type="STRING" id="1236971.JCM9152_4054"/>
<sequence length="640" mass="74794">MKIHILNQFDSSGFLAGLEELQEQYQFSLSEEGIPITVQCHKKNHLKINYQNGKGTIVYQKEVHFFRALGLFIQHYQSQNGEDFDLEETPQFEVVGPMFDLSRNSVLNLATFKHTIRMLAVMGFDSAMLYMEDTYEVEQQPYFGYMRGRYSQSELQELDDYAHMFGIELIPCIQTLAHLEEFLKWDAVAHLKDTRGVLLVEQDQTYEFIEQMIVAASKPFRSTKIHIGMDEAEELGRGVYLNRFGYKSRFELMTNHLEKVLNIVDKYNLQATMWSDMFIKLASSKEGDRYYDLTSSIPNEVIEKTPKGVTFMYWDYHHTEVQEYTKMIQKHKSFGHIPSFAGGIWVWNCFGTNYSLSLKATDSALEACKKEGVREVFVTLWGDDGYENNIYASLLGLQLYAEHAYHHHLKEQQLNERVTFCTGVDEATFMLLNELDRPPGVKKDHFDQTNPAKFLLWQDVLLGLFDKHIEGFEVASHYKELEKKIKEHRNENQLIDFTFDVPQKLADLLSIKADIGIRLKKAYDQDHKEELKKLTEDVLPLIRQKTEALRKSHREQWLKINKPFGWEVIDIRYGGVMARIDTAIKRLHDYIEGRINRIEELEQERLLFNANLSNTTGVGWSSYYYRIASPNVFFHVLPIY</sequence>
<evidence type="ECO:0000256" key="2">
    <source>
        <dbReference type="ARBA" id="ARBA00022801"/>
    </source>
</evidence>
<comment type="similarity">
    <text evidence="1">Belongs to the glycosyl hydrolase 20 family.</text>
</comment>